<feature type="repeat" description="WD" evidence="3">
    <location>
        <begin position="52"/>
        <end position="93"/>
    </location>
</feature>
<dbReference type="STRING" id="102285.A0A0R3T0G7"/>
<dbReference type="WBParaSite" id="HNAJ_0000030701-mRNA-1">
    <property type="protein sequence ID" value="HNAJ_0000030701-mRNA-1"/>
    <property type="gene ID" value="HNAJ_0000030701"/>
</dbReference>
<organism evidence="7">
    <name type="scientific">Rodentolepis nana</name>
    <name type="common">Dwarf tapeworm</name>
    <name type="synonym">Hymenolepis nana</name>
    <dbReference type="NCBI Taxonomy" id="102285"/>
    <lineage>
        <taxon>Eukaryota</taxon>
        <taxon>Metazoa</taxon>
        <taxon>Spiralia</taxon>
        <taxon>Lophotrochozoa</taxon>
        <taxon>Platyhelminthes</taxon>
        <taxon>Cestoda</taxon>
        <taxon>Eucestoda</taxon>
        <taxon>Cyclophyllidea</taxon>
        <taxon>Hymenolepididae</taxon>
        <taxon>Rodentolepis</taxon>
    </lineage>
</organism>
<dbReference type="PROSITE" id="PS50082">
    <property type="entry name" value="WD_REPEATS_2"/>
    <property type="match status" value="4"/>
</dbReference>
<dbReference type="InterPro" id="IPR020472">
    <property type="entry name" value="WD40_PAC1"/>
</dbReference>
<feature type="compositionally biased region" description="Polar residues" evidence="4">
    <location>
        <begin position="29"/>
        <end position="43"/>
    </location>
</feature>
<dbReference type="PROSITE" id="PS50294">
    <property type="entry name" value="WD_REPEATS_REGION"/>
    <property type="match status" value="3"/>
</dbReference>
<dbReference type="Pfam" id="PF00400">
    <property type="entry name" value="WD40"/>
    <property type="match status" value="3"/>
</dbReference>
<dbReference type="PANTHER" id="PTHR19848">
    <property type="entry name" value="WD40 REPEAT PROTEIN"/>
    <property type="match status" value="1"/>
</dbReference>
<evidence type="ECO:0000256" key="4">
    <source>
        <dbReference type="SAM" id="MobiDB-lite"/>
    </source>
</evidence>
<feature type="repeat" description="WD" evidence="3">
    <location>
        <begin position="94"/>
        <end position="133"/>
    </location>
</feature>
<keyword evidence="6" id="KW-1185">Reference proteome</keyword>
<dbReference type="InterPro" id="IPR001680">
    <property type="entry name" value="WD40_rpt"/>
</dbReference>
<dbReference type="Proteomes" id="UP000278807">
    <property type="component" value="Unassembled WGS sequence"/>
</dbReference>
<dbReference type="EMBL" id="UZAE01000072">
    <property type="protein sequence ID" value="VDN96167.1"/>
    <property type="molecule type" value="Genomic_DNA"/>
</dbReference>
<dbReference type="InterPro" id="IPR015943">
    <property type="entry name" value="WD40/YVTN_repeat-like_dom_sf"/>
</dbReference>
<evidence type="ECO:0000313" key="5">
    <source>
        <dbReference type="EMBL" id="VDN96167.1"/>
    </source>
</evidence>
<protein>
    <submittedName>
        <fullName evidence="7">WD_REPEATS_REGION domain-containing protein</fullName>
    </submittedName>
</protein>
<accession>A0A0R3T0G7</accession>
<evidence type="ECO:0000256" key="2">
    <source>
        <dbReference type="ARBA" id="ARBA00022737"/>
    </source>
</evidence>
<evidence type="ECO:0000313" key="7">
    <source>
        <dbReference type="WBParaSite" id="HNAJ_0000030701-mRNA-1"/>
    </source>
</evidence>
<dbReference type="CDD" id="cd00200">
    <property type="entry name" value="WD40"/>
    <property type="match status" value="1"/>
</dbReference>
<feature type="repeat" description="WD" evidence="3">
    <location>
        <begin position="276"/>
        <end position="305"/>
    </location>
</feature>
<reference evidence="7" key="1">
    <citation type="submission" date="2017-02" db="UniProtKB">
        <authorList>
            <consortium name="WormBaseParasite"/>
        </authorList>
    </citation>
    <scope>IDENTIFICATION</scope>
</reference>
<dbReference type="InterPro" id="IPR036322">
    <property type="entry name" value="WD40_repeat_dom_sf"/>
</dbReference>
<dbReference type="PRINTS" id="PR00320">
    <property type="entry name" value="GPROTEINBRPT"/>
</dbReference>
<proteinExistence type="predicted"/>
<sequence>MGLTSSCPSNTQRDEIALEPNDDIEAGPDTQSKTECSPQSNDFGTNAQMANVKAHAEEINCLVVSEDGSLVASGSEDCSIRVWSIDRWDCVRELLGHDDYITCLVFVGTRLLSGSGDMTVLMWDLIQGDRIFTITGHTGCITSICVTKTQIFTSANDLLVHCWSLEDGSPIREYTGHKGAVYGIRISTGANESINQEKSTDASAGRRRVRFVTFSADCTARLWGATKSTCLQTFRGHSGPVTCVAVDEERHYLYTGSSDGRVASWLLETGQRIHWFEGHSAPIIYLLISDDCLFSASSDETVRSWVTDIAQELQVFKGHGHTVSKLCLLKGDTCDWEHTDSRVARRQDLCLGPFRTDDKDNREGE</sequence>
<keyword evidence="2" id="KW-0677">Repeat</keyword>
<dbReference type="OrthoDB" id="674604at2759"/>
<reference evidence="5 6" key="2">
    <citation type="submission" date="2018-11" db="EMBL/GenBank/DDBJ databases">
        <authorList>
            <consortium name="Pathogen Informatics"/>
        </authorList>
    </citation>
    <scope>NUCLEOTIDE SEQUENCE [LARGE SCALE GENOMIC DNA]</scope>
</reference>
<name>A0A0R3T0G7_RODNA</name>
<feature type="compositionally biased region" description="Polar residues" evidence="4">
    <location>
        <begin position="1"/>
        <end position="11"/>
    </location>
</feature>
<gene>
    <name evidence="5" type="ORF">HNAJ_LOCUS308</name>
</gene>
<dbReference type="InterPro" id="IPR019775">
    <property type="entry name" value="WD40_repeat_CS"/>
</dbReference>
<dbReference type="PANTHER" id="PTHR19848:SF8">
    <property type="entry name" value="F-BOX AND WD REPEAT DOMAIN CONTAINING 7"/>
    <property type="match status" value="1"/>
</dbReference>
<dbReference type="SMART" id="SM00320">
    <property type="entry name" value="WD40"/>
    <property type="match status" value="6"/>
</dbReference>
<dbReference type="AlphaFoldDB" id="A0A0R3T0G7"/>
<feature type="region of interest" description="Disordered" evidence="4">
    <location>
        <begin position="1"/>
        <end position="43"/>
    </location>
</feature>
<dbReference type="Gene3D" id="2.130.10.10">
    <property type="entry name" value="YVTN repeat-like/Quinoprotein amine dehydrogenase"/>
    <property type="match status" value="2"/>
</dbReference>
<evidence type="ECO:0000313" key="6">
    <source>
        <dbReference type="Proteomes" id="UP000278807"/>
    </source>
</evidence>
<dbReference type="SUPFAM" id="SSF50978">
    <property type="entry name" value="WD40 repeat-like"/>
    <property type="match status" value="1"/>
</dbReference>
<evidence type="ECO:0000256" key="3">
    <source>
        <dbReference type="PROSITE-ProRule" id="PRU00221"/>
    </source>
</evidence>
<keyword evidence="1 3" id="KW-0853">WD repeat</keyword>
<evidence type="ECO:0000256" key="1">
    <source>
        <dbReference type="ARBA" id="ARBA00022574"/>
    </source>
</evidence>
<feature type="repeat" description="WD" evidence="3">
    <location>
        <begin position="234"/>
        <end position="275"/>
    </location>
</feature>
<dbReference type="PROSITE" id="PS00678">
    <property type="entry name" value="WD_REPEATS_1"/>
    <property type="match status" value="1"/>
</dbReference>